<evidence type="ECO:0000313" key="6">
    <source>
        <dbReference type="Proteomes" id="UP000487989"/>
    </source>
</evidence>
<evidence type="ECO:0000259" key="4">
    <source>
        <dbReference type="Pfam" id="PF00535"/>
    </source>
</evidence>
<dbReference type="Pfam" id="PF00535">
    <property type="entry name" value="Glycos_transf_2"/>
    <property type="match status" value="1"/>
</dbReference>
<gene>
    <name evidence="5" type="ORF">GAP48_12225</name>
</gene>
<accession>A0A6I0LI65</accession>
<keyword evidence="2 5" id="KW-0808">Transferase</keyword>
<evidence type="ECO:0000256" key="1">
    <source>
        <dbReference type="ARBA" id="ARBA00022676"/>
    </source>
</evidence>
<evidence type="ECO:0000256" key="2">
    <source>
        <dbReference type="ARBA" id="ARBA00022679"/>
    </source>
</evidence>
<dbReference type="Gene3D" id="3.90.550.10">
    <property type="entry name" value="Spore Coat Polysaccharide Biosynthesis Protein SpsA, Chain A"/>
    <property type="match status" value="1"/>
</dbReference>
<dbReference type="SUPFAM" id="SSF53448">
    <property type="entry name" value="Nucleotide-diphospho-sugar transferases"/>
    <property type="match status" value="1"/>
</dbReference>
<dbReference type="Pfam" id="PF00534">
    <property type="entry name" value="Glycos_transf_1"/>
    <property type="match status" value="1"/>
</dbReference>
<protein>
    <submittedName>
        <fullName evidence="5">Glycosyltransferase</fullName>
    </submittedName>
</protein>
<dbReference type="Proteomes" id="UP000487989">
    <property type="component" value="Unassembled WGS sequence"/>
</dbReference>
<dbReference type="PANTHER" id="PTHR22916:SF51">
    <property type="entry name" value="GLYCOSYLTRANSFERASE EPSH-RELATED"/>
    <property type="match status" value="1"/>
</dbReference>
<dbReference type="InterPro" id="IPR001173">
    <property type="entry name" value="Glyco_trans_2-like"/>
</dbReference>
<evidence type="ECO:0000259" key="3">
    <source>
        <dbReference type="Pfam" id="PF00534"/>
    </source>
</evidence>
<organism evidence="5 6">
    <name type="scientific">Bacteroides uniformis</name>
    <dbReference type="NCBI Taxonomy" id="820"/>
    <lineage>
        <taxon>Bacteria</taxon>
        <taxon>Pseudomonadati</taxon>
        <taxon>Bacteroidota</taxon>
        <taxon>Bacteroidia</taxon>
        <taxon>Bacteroidales</taxon>
        <taxon>Bacteroidaceae</taxon>
        <taxon>Bacteroides</taxon>
    </lineage>
</organism>
<name>A0A6I0LI65_BACUN</name>
<dbReference type="SUPFAM" id="SSF53756">
    <property type="entry name" value="UDP-Glycosyltransferase/glycogen phosphorylase"/>
    <property type="match status" value="1"/>
</dbReference>
<reference evidence="5 6" key="1">
    <citation type="journal article" date="2019" name="Nat. Med.">
        <title>A library of human gut bacterial isolates paired with longitudinal multiomics data enables mechanistic microbiome research.</title>
        <authorList>
            <person name="Poyet M."/>
            <person name="Groussin M."/>
            <person name="Gibbons S.M."/>
            <person name="Avila-Pacheco J."/>
            <person name="Jiang X."/>
            <person name="Kearney S.M."/>
            <person name="Perrotta A.R."/>
            <person name="Berdy B."/>
            <person name="Zhao S."/>
            <person name="Lieberman T.D."/>
            <person name="Swanson P.K."/>
            <person name="Smith M."/>
            <person name="Roesemann S."/>
            <person name="Alexander J.E."/>
            <person name="Rich S.A."/>
            <person name="Livny J."/>
            <person name="Vlamakis H."/>
            <person name="Clish C."/>
            <person name="Bullock K."/>
            <person name="Deik A."/>
            <person name="Scott J."/>
            <person name="Pierce K.A."/>
            <person name="Xavier R.J."/>
            <person name="Alm E.J."/>
        </authorList>
    </citation>
    <scope>NUCLEOTIDE SEQUENCE [LARGE SCALE GENOMIC DNA]</scope>
    <source>
        <strain evidence="5 6">BIOML-A3</strain>
    </source>
</reference>
<dbReference type="InterPro" id="IPR029044">
    <property type="entry name" value="Nucleotide-diphossugar_trans"/>
</dbReference>
<feature type="domain" description="Glycosyltransferase 2-like" evidence="4">
    <location>
        <begin position="6"/>
        <end position="136"/>
    </location>
</feature>
<comment type="caution">
    <text evidence="5">The sequence shown here is derived from an EMBL/GenBank/DDBJ whole genome shotgun (WGS) entry which is preliminary data.</text>
</comment>
<feature type="domain" description="Glycosyl transferase family 1" evidence="3">
    <location>
        <begin position="534"/>
        <end position="688"/>
    </location>
</feature>
<evidence type="ECO:0000313" key="5">
    <source>
        <dbReference type="EMBL" id="KAB4252643.1"/>
    </source>
</evidence>
<dbReference type="CDD" id="cd00761">
    <property type="entry name" value="Glyco_tranf_GTA_type"/>
    <property type="match status" value="1"/>
</dbReference>
<dbReference type="AlphaFoldDB" id="A0A6I0LI65"/>
<dbReference type="GO" id="GO:0016758">
    <property type="term" value="F:hexosyltransferase activity"/>
    <property type="evidence" value="ECO:0007669"/>
    <property type="project" value="UniProtKB-ARBA"/>
</dbReference>
<sequence length="712" mass="81516">MQPKVSIIVPCYGVEQYLDRCVESLVGQTLLNIEIILVDDLSPDRTPEMCDEWAKKDSRIRVVHKVQNGGLGLACNTGIEVSTGEYIAFCDSDDYVDKDMYETMYNAAAKENVDVVFSGIKTVDQNGVVRPMAQPTEYSVKATKRDIHHYVMDMIASEPSDSAERRIPMSAKIVLYRKALIDKCNLRFYSERVFISEDLNWNLDVLCHAESILTIPQSFYYYYNNTESISKCVRTDRFKFFKIQREDLLERTRRYGMPIETDVRINRMFIGYCRFYIGTIVRSDLALEKRKQLVSEICKDSVLLQVLRDYPVSQMPKTHRIMAFFMKHNWYNAMALMHKLKLMVNKNVEFKPNSINIFIVSPSLVPTKNVSGISAVTQFIISNNLAQNYMHFELGKKDNERGGIFRIGSLIKSLYLWNRLLKQHKGAIVHYNFPLSKLSILRDPLFMGLARCKGNPILIHLHGGNFLTAPHIPFPFFFILKKVFNMPVPIVVLSEKEKDIIEKRFGCHKVKVLPNCVDLTEANKYHKQYDCKAPLTVGYLGRIAESKGMDDLLRAFIELKKQDVAFTLKIAGKEEVDGSYLNQFKTTLGNSFFYEGVVGGKTKDDFLKSLDIFVLPSHFEGLPMSLLECMSFGVVPMVTPVGSIPEVVTDGINGRFIQIKDATSIMSCFNDLNNDYNLREKLGNEAKKTIFEHFNPSVYVKNLNSIYQDIKV</sequence>
<dbReference type="InterPro" id="IPR001296">
    <property type="entry name" value="Glyco_trans_1"/>
</dbReference>
<dbReference type="PANTHER" id="PTHR22916">
    <property type="entry name" value="GLYCOSYLTRANSFERASE"/>
    <property type="match status" value="1"/>
</dbReference>
<dbReference type="RefSeq" id="WP_151881692.1">
    <property type="nucleotide sequence ID" value="NZ_WCTH01000029.1"/>
</dbReference>
<dbReference type="EMBL" id="WCTJ01000018">
    <property type="protein sequence ID" value="KAB4252643.1"/>
    <property type="molecule type" value="Genomic_DNA"/>
</dbReference>
<proteinExistence type="predicted"/>
<keyword evidence="1" id="KW-0328">Glycosyltransferase</keyword>
<dbReference type="Gene3D" id="3.40.50.2000">
    <property type="entry name" value="Glycogen Phosphorylase B"/>
    <property type="match status" value="2"/>
</dbReference>
<dbReference type="CDD" id="cd03801">
    <property type="entry name" value="GT4_PimA-like"/>
    <property type="match status" value="1"/>
</dbReference>